<dbReference type="Proteomes" id="UP000521943">
    <property type="component" value="Unassembled WGS sequence"/>
</dbReference>
<sequence>MSHRYKSMWSQFYERTVTLSMTIEDVKDSEIRTVLQKVQSGLVEYMKTDERLPTLDYLKLLERNRMLSTGLVTPTRCGAKESLDGLRALQVTRSQNDGPDEANSRPVGQIVSEKE</sequence>
<accession>A0A8H6LYE5</accession>
<evidence type="ECO:0000313" key="3">
    <source>
        <dbReference type="Proteomes" id="UP000521943"/>
    </source>
</evidence>
<dbReference type="EMBL" id="JACGCI010000109">
    <property type="protein sequence ID" value="KAF6745157.1"/>
    <property type="molecule type" value="Genomic_DNA"/>
</dbReference>
<protein>
    <submittedName>
        <fullName evidence="2">Uncharacterized protein</fullName>
    </submittedName>
</protein>
<reference evidence="2 3" key="1">
    <citation type="submission" date="2020-07" db="EMBL/GenBank/DDBJ databases">
        <title>Comparative genomics of pyrophilous fungi reveals a link between fire events and developmental genes.</title>
        <authorList>
            <consortium name="DOE Joint Genome Institute"/>
            <person name="Steindorff A.S."/>
            <person name="Carver A."/>
            <person name="Calhoun S."/>
            <person name="Stillman K."/>
            <person name="Liu H."/>
            <person name="Lipzen A."/>
            <person name="Pangilinan J."/>
            <person name="Labutti K."/>
            <person name="Bruns T.D."/>
            <person name="Grigoriev I.V."/>
        </authorList>
    </citation>
    <scope>NUCLEOTIDE SEQUENCE [LARGE SCALE GENOMIC DNA]</scope>
    <source>
        <strain evidence="2 3">CBS 144469</strain>
    </source>
</reference>
<evidence type="ECO:0000313" key="2">
    <source>
        <dbReference type="EMBL" id="KAF6745157.1"/>
    </source>
</evidence>
<comment type="caution">
    <text evidence="2">The sequence shown here is derived from an EMBL/GenBank/DDBJ whole genome shotgun (WGS) entry which is preliminary data.</text>
</comment>
<dbReference type="AlphaFoldDB" id="A0A8H6LYE5"/>
<proteinExistence type="predicted"/>
<name>A0A8H6LYE5_9AGAR</name>
<evidence type="ECO:0000256" key="1">
    <source>
        <dbReference type="SAM" id="MobiDB-lite"/>
    </source>
</evidence>
<keyword evidence="3" id="KW-1185">Reference proteome</keyword>
<organism evidence="2 3">
    <name type="scientific">Ephemerocybe angulata</name>
    <dbReference type="NCBI Taxonomy" id="980116"/>
    <lineage>
        <taxon>Eukaryota</taxon>
        <taxon>Fungi</taxon>
        <taxon>Dikarya</taxon>
        <taxon>Basidiomycota</taxon>
        <taxon>Agaricomycotina</taxon>
        <taxon>Agaricomycetes</taxon>
        <taxon>Agaricomycetidae</taxon>
        <taxon>Agaricales</taxon>
        <taxon>Agaricineae</taxon>
        <taxon>Psathyrellaceae</taxon>
        <taxon>Ephemerocybe</taxon>
    </lineage>
</organism>
<feature type="region of interest" description="Disordered" evidence="1">
    <location>
        <begin position="92"/>
        <end position="115"/>
    </location>
</feature>
<gene>
    <name evidence="2" type="ORF">DFP72DRAFT_1077754</name>
</gene>